<reference evidence="1" key="1">
    <citation type="submission" date="2021-02" db="EMBL/GenBank/DDBJ databases">
        <authorList>
            <person name="Nowell W R."/>
        </authorList>
    </citation>
    <scope>NUCLEOTIDE SEQUENCE</scope>
</reference>
<accession>A0A815NF17</accession>
<organism evidence="1 2">
    <name type="scientific">Rotaria sordida</name>
    <dbReference type="NCBI Taxonomy" id="392033"/>
    <lineage>
        <taxon>Eukaryota</taxon>
        <taxon>Metazoa</taxon>
        <taxon>Spiralia</taxon>
        <taxon>Gnathifera</taxon>
        <taxon>Rotifera</taxon>
        <taxon>Eurotatoria</taxon>
        <taxon>Bdelloidea</taxon>
        <taxon>Philodinida</taxon>
        <taxon>Philodinidae</taxon>
        <taxon>Rotaria</taxon>
    </lineage>
</organism>
<evidence type="ECO:0000313" key="1">
    <source>
        <dbReference type="EMBL" id="CAF1433805.1"/>
    </source>
</evidence>
<comment type="caution">
    <text evidence="1">The sequence shown here is derived from an EMBL/GenBank/DDBJ whole genome shotgun (WGS) entry which is preliminary data.</text>
</comment>
<protein>
    <submittedName>
        <fullName evidence="1">Uncharacterized protein</fullName>
    </submittedName>
</protein>
<proteinExistence type="predicted"/>
<evidence type="ECO:0000313" key="2">
    <source>
        <dbReference type="Proteomes" id="UP000663882"/>
    </source>
</evidence>
<dbReference type="Proteomes" id="UP000663882">
    <property type="component" value="Unassembled WGS sequence"/>
</dbReference>
<feature type="non-terminal residue" evidence="1">
    <location>
        <position position="1"/>
    </location>
</feature>
<sequence length="28" mass="2961">MLLLFSTAAVITSLSSAEISPCAKWSPH</sequence>
<dbReference type="AlphaFoldDB" id="A0A815NF17"/>
<name>A0A815NF17_9BILA</name>
<dbReference type="EMBL" id="CAJNOO010005906">
    <property type="protein sequence ID" value="CAF1433805.1"/>
    <property type="molecule type" value="Genomic_DNA"/>
</dbReference>
<gene>
    <name evidence="1" type="ORF">RFH988_LOCUS36057</name>
</gene>